<dbReference type="InterPro" id="IPR011051">
    <property type="entry name" value="RmlC_Cupin_sf"/>
</dbReference>
<dbReference type="EMBL" id="FNGY01000005">
    <property type="protein sequence ID" value="SDM84072.1"/>
    <property type="molecule type" value="Genomic_DNA"/>
</dbReference>
<accession>A0A1G9WHM2</accession>
<dbReference type="RefSeq" id="WP_216857809.1">
    <property type="nucleotide sequence ID" value="NZ_FNGY01000005.1"/>
</dbReference>
<organism evidence="1 2">
    <name type="scientific">Pedobacter steynii</name>
    <dbReference type="NCBI Taxonomy" id="430522"/>
    <lineage>
        <taxon>Bacteria</taxon>
        <taxon>Pseudomonadati</taxon>
        <taxon>Bacteroidota</taxon>
        <taxon>Sphingobacteriia</taxon>
        <taxon>Sphingobacteriales</taxon>
        <taxon>Sphingobacteriaceae</taxon>
        <taxon>Pedobacter</taxon>
    </lineage>
</organism>
<proteinExistence type="predicted"/>
<sequence length="146" mass="16568">MDILDGVNLNPLKIIHHPKGNIMHALKSSDPDYVGFGEAYFSAVAKGEIKGWKMHHEMTLNLIVPVGAIRFVLFDERPHSRSKGLFWEEIIGIDNYQRLTVPPLIWLAFQGISPDLNLLLNLANIEHNPVEAENRSTDEIDFNWGI</sequence>
<keyword evidence="2" id="KW-1185">Reference proteome</keyword>
<dbReference type="InterPro" id="IPR014710">
    <property type="entry name" value="RmlC-like_jellyroll"/>
</dbReference>
<evidence type="ECO:0000313" key="2">
    <source>
        <dbReference type="Proteomes" id="UP000183200"/>
    </source>
</evidence>
<gene>
    <name evidence="1" type="ORF">SAMN05421820_105178</name>
</gene>
<dbReference type="AlphaFoldDB" id="A0A1G9WHM2"/>
<dbReference type="Gene3D" id="2.60.120.10">
    <property type="entry name" value="Jelly Rolls"/>
    <property type="match status" value="1"/>
</dbReference>
<dbReference type="Proteomes" id="UP000183200">
    <property type="component" value="Unassembled WGS sequence"/>
</dbReference>
<name>A0A1G9WHM2_9SPHI</name>
<protein>
    <submittedName>
        <fullName evidence="1">dTDP-4-dehydrorhamnose 3,5-epimerase</fullName>
    </submittedName>
</protein>
<reference evidence="2" key="1">
    <citation type="submission" date="2016-10" db="EMBL/GenBank/DDBJ databases">
        <authorList>
            <person name="Varghese N."/>
            <person name="Submissions S."/>
        </authorList>
    </citation>
    <scope>NUCLEOTIDE SEQUENCE [LARGE SCALE GENOMIC DNA]</scope>
    <source>
        <strain evidence="2">DSM 19110</strain>
    </source>
</reference>
<evidence type="ECO:0000313" key="1">
    <source>
        <dbReference type="EMBL" id="SDM84072.1"/>
    </source>
</evidence>
<dbReference type="SUPFAM" id="SSF51182">
    <property type="entry name" value="RmlC-like cupins"/>
    <property type="match status" value="1"/>
</dbReference>